<dbReference type="AlphaFoldDB" id="A0A0R1LPA1"/>
<organism evidence="1 2">
    <name type="scientific">Secundilactobacillus odoratitofui DSM 19909 = JCM 15043</name>
    <dbReference type="NCBI Taxonomy" id="1423776"/>
    <lineage>
        <taxon>Bacteria</taxon>
        <taxon>Bacillati</taxon>
        <taxon>Bacillota</taxon>
        <taxon>Bacilli</taxon>
        <taxon>Lactobacillales</taxon>
        <taxon>Lactobacillaceae</taxon>
        <taxon>Secundilactobacillus</taxon>
    </lineage>
</organism>
<dbReference type="STRING" id="1423776.FD04_GL001335"/>
<comment type="caution">
    <text evidence="1">The sequence shown here is derived from an EMBL/GenBank/DDBJ whole genome shotgun (WGS) entry which is preliminary data.</text>
</comment>
<dbReference type="PATRIC" id="fig|1423776.4.peg.1353"/>
<reference evidence="1 2" key="1">
    <citation type="journal article" date="2015" name="Genome Announc.">
        <title>Expanding the biotechnology potential of lactobacilli through comparative genomics of 213 strains and associated genera.</title>
        <authorList>
            <person name="Sun Z."/>
            <person name="Harris H.M."/>
            <person name="McCann A."/>
            <person name="Guo C."/>
            <person name="Argimon S."/>
            <person name="Zhang W."/>
            <person name="Yang X."/>
            <person name="Jeffery I.B."/>
            <person name="Cooney J.C."/>
            <person name="Kagawa T.F."/>
            <person name="Liu W."/>
            <person name="Song Y."/>
            <person name="Salvetti E."/>
            <person name="Wrobel A."/>
            <person name="Rasinkangas P."/>
            <person name="Parkhill J."/>
            <person name="Rea M.C."/>
            <person name="O'Sullivan O."/>
            <person name="Ritari J."/>
            <person name="Douillard F.P."/>
            <person name="Paul Ross R."/>
            <person name="Yang R."/>
            <person name="Briner A.E."/>
            <person name="Felis G.E."/>
            <person name="de Vos W.M."/>
            <person name="Barrangou R."/>
            <person name="Klaenhammer T.R."/>
            <person name="Caufield P.W."/>
            <person name="Cui Y."/>
            <person name="Zhang H."/>
            <person name="O'Toole P.W."/>
        </authorList>
    </citation>
    <scope>NUCLEOTIDE SEQUENCE [LARGE SCALE GENOMIC DNA]</scope>
    <source>
        <strain evidence="1 2">DSM 19909</strain>
    </source>
</reference>
<keyword evidence="2" id="KW-1185">Reference proteome</keyword>
<gene>
    <name evidence="1" type="ORF">FD04_GL001335</name>
</gene>
<dbReference type="EMBL" id="AZEE01000029">
    <property type="protein sequence ID" value="KRK97320.1"/>
    <property type="molecule type" value="Genomic_DNA"/>
</dbReference>
<evidence type="ECO:0008006" key="3">
    <source>
        <dbReference type="Google" id="ProtNLM"/>
    </source>
</evidence>
<evidence type="ECO:0000313" key="1">
    <source>
        <dbReference type="EMBL" id="KRK97320.1"/>
    </source>
</evidence>
<dbReference type="Proteomes" id="UP000051160">
    <property type="component" value="Unassembled WGS sequence"/>
</dbReference>
<evidence type="ECO:0000313" key="2">
    <source>
        <dbReference type="Proteomes" id="UP000051160"/>
    </source>
</evidence>
<protein>
    <recommendedName>
        <fullName evidence="3">DUF2187 domain-containing protein</fullName>
    </recommendedName>
</protein>
<sequence length="68" mass="7752">MNTDNQLDPTKLITQLDAVEFPYHKKLVWGTVLEISTDSLLVDLQVGDDYVQVDVPRKDVTHVVQQDN</sequence>
<name>A0A0R1LPA1_9LACO</name>
<dbReference type="RefSeq" id="WP_054700447.1">
    <property type="nucleotide sequence ID" value="NZ_AZEE01000029.1"/>
</dbReference>
<proteinExistence type="predicted"/>
<accession>A0A0R1LPA1</accession>